<evidence type="ECO:0000313" key="2">
    <source>
        <dbReference type="EMBL" id="SNV08935.1"/>
    </source>
</evidence>
<proteinExistence type="predicted"/>
<dbReference type="KEGG" id="chg:AXF12_03210"/>
<evidence type="ECO:0000313" key="3">
    <source>
        <dbReference type="Proteomes" id="UP000065822"/>
    </source>
</evidence>
<dbReference type="Proteomes" id="UP000215539">
    <property type="component" value="Chromosome 1"/>
</dbReference>
<dbReference type="EMBL" id="LT906449">
    <property type="protein sequence ID" value="SNV08935.1"/>
    <property type="molecule type" value="Genomic_DNA"/>
</dbReference>
<reference evidence="1 3" key="1">
    <citation type="submission" date="2016-02" db="EMBL/GenBank/DDBJ databases">
        <authorList>
            <person name="Holder M.E."/>
            <person name="Ajami N.J."/>
            <person name="Petrosino J.F."/>
        </authorList>
    </citation>
    <scope>NUCLEOTIDE SEQUENCE [LARGE SCALE GENOMIC DNA]</scope>
    <source>
        <strain evidence="1 3">CCUG 32990</strain>
    </source>
</reference>
<dbReference type="AlphaFoldDB" id="A0AAX2GXL3"/>
<accession>A0AAX2GXL3</accession>
<name>A0AAX2GXL3_9FLAO</name>
<reference evidence="2 4" key="2">
    <citation type="submission" date="2017-06" db="EMBL/GenBank/DDBJ databases">
        <authorList>
            <consortium name="Pathogen Informatics"/>
        </authorList>
    </citation>
    <scope>NUCLEOTIDE SEQUENCE [LARGE SCALE GENOMIC DNA]</scope>
    <source>
        <strain evidence="2 4">NCTC12947</strain>
    </source>
</reference>
<dbReference type="Proteomes" id="UP000065822">
    <property type="component" value="Chromosome"/>
</dbReference>
<evidence type="ECO:0000313" key="1">
    <source>
        <dbReference type="EMBL" id="AMD84615.1"/>
    </source>
</evidence>
<gene>
    <name evidence="1" type="ORF">AXF12_03210</name>
    <name evidence="2" type="ORF">SAMEA44541418_01098</name>
</gene>
<dbReference type="EMBL" id="CP014227">
    <property type="protein sequence ID" value="AMD84615.1"/>
    <property type="molecule type" value="Genomic_DNA"/>
</dbReference>
<organism evidence="2 4">
    <name type="scientific">Capnocytophaga haemolytica</name>
    <dbReference type="NCBI Taxonomy" id="45243"/>
    <lineage>
        <taxon>Bacteria</taxon>
        <taxon>Pseudomonadati</taxon>
        <taxon>Bacteroidota</taxon>
        <taxon>Flavobacteriia</taxon>
        <taxon>Flavobacteriales</taxon>
        <taxon>Flavobacteriaceae</taxon>
        <taxon>Capnocytophaga</taxon>
    </lineage>
</organism>
<evidence type="ECO:0000313" key="4">
    <source>
        <dbReference type="Proteomes" id="UP000215539"/>
    </source>
</evidence>
<dbReference type="RefSeq" id="WP_066428257.1">
    <property type="nucleotide sequence ID" value="NZ_CP014227.1"/>
</dbReference>
<keyword evidence="3" id="KW-1185">Reference proteome</keyword>
<sequence>MRSLLYLLLFLLISQVSWGQRFADILKQYRQTDTRYTPVTAYFKDGALQIRGLKGKFKIKHPNEGYVDDFFWISSDDPEHIKGYKLSGGDSWVCIFNVKNMSACGSTAVWENWLIVFQGKTECIDSYSLSDRKECFFFDRKTRRLRVLGLDYCDKWEYNVFNQETEDRYNIDIKEYDKQGNSKVIRERKNVYIKEL</sequence>
<protein>
    <submittedName>
        <fullName evidence="2">Uncharacterized protein</fullName>
    </submittedName>
</protein>